<dbReference type="RefSeq" id="WP_322877853.1">
    <property type="nucleotide sequence ID" value="NZ_JAVMIP010000005.1"/>
</dbReference>
<dbReference type="Proteomes" id="UP001268256">
    <property type="component" value="Unassembled WGS sequence"/>
</dbReference>
<comment type="caution">
    <text evidence="1">The sequence shown here is derived from an EMBL/GenBank/DDBJ whole genome shotgun (WGS) entry which is preliminary data.</text>
</comment>
<proteinExistence type="predicted"/>
<organism evidence="1 2">
    <name type="scientific">Pseudocalidococcus azoricus BACA0444</name>
    <dbReference type="NCBI Taxonomy" id="2918990"/>
    <lineage>
        <taxon>Bacteria</taxon>
        <taxon>Bacillati</taxon>
        <taxon>Cyanobacteriota</taxon>
        <taxon>Cyanophyceae</taxon>
        <taxon>Acaryochloridales</taxon>
        <taxon>Thermosynechococcaceae</taxon>
        <taxon>Pseudocalidococcus</taxon>
        <taxon>Pseudocalidococcus azoricus</taxon>
    </lineage>
</organism>
<keyword evidence="2" id="KW-1185">Reference proteome</keyword>
<reference evidence="2" key="1">
    <citation type="submission" date="2023-07" db="EMBL/GenBank/DDBJ databases">
        <authorList>
            <person name="Luz R."/>
            <person name="Cordeiro R."/>
            <person name="Fonseca A."/>
            <person name="Goncalves V."/>
        </authorList>
    </citation>
    <scope>NUCLEOTIDE SEQUENCE [LARGE SCALE GENOMIC DNA]</scope>
    <source>
        <strain evidence="2">BACA0444</strain>
    </source>
</reference>
<sequence length="61" mass="7128">TFEFYSPLQCIITDLVLPHSLPSPRIARPRLFHVKFNWVIRPGDRESQPLKPVSIIASWEK</sequence>
<name>A0AAE4JY32_9CYAN</name>
<dbReference type="AlphaFoldDB" id="A0AAE4JY32"/>
<protein>
    <submittedName>
        <fullName evidence="1">Uncharacterized protein</fullName>
    </submittedName>
</protein>
<evidence type="ECO:0000313" key="1">
    <source>
        <dbReference type="EMBL" id="MDS3860579.1"/>
    </source>
</evidence>
<feature type="non-terminal residue" evidence="1">
    <location>
        <position position="1"/>
    </location>
</feature>
<accession>A0AAE4JY32</accession>
<gene>
    <name evidence="1" type="ORF">RIF25_07115</name>
</gene>
<evidence type="ECO:0000313" key="2">
    <source>
        <dbReference type="Proteomes" id="UP001268256"/>
    </source>
</evidence>
<dbReference type="EMBL" id="JAVMIP010000005">
    <property type="protein sequence ID" value="MDS3860579.1"/>
    <property type="molecule type" value="Genomic_DNA"/>
</dbReference>